<keyword evidence="2" id="KW-1185">Reference proteome</keyword>
<evidence type="ECO:0000313" key="2">
    <source>
        <dbReference type="Proteomes" id="UP000272560"/>
    </source>
</evidence>
<evidence type="ECO:0000313" key="1">
    <source>
        <dbReference type="EMBL" id="RJT80210.1"/>
    </source>
</evidence>
<name>A0A3A5MEE6_9MICC</name>
<dbReference type="OrthoDB" id="3511799at2"/>
<dbReference type="Proteomes" id="UP000272560">
    <property type="component" value="Unassembled WGS sequence"/>
</dbReference>
<dbReference type="RefSeq" id="WP_120148900.1">
    <property type="nucleotide sequence ID" value="NZ_QZVT01000004.1"/>
</dbReference>
<dbReference type="InterPro" id="IPR031423">
    <property type="entry name" value="Phosphatase_SCO2771"/>
</dbReference>
<sequence>MGGVIPSELAAYLDSVRITGKVATSRQDNLKHMRLFLEGNENLEFGVRLTRDWTYDDVFDLMHERVGISPDRGHLGGDDTIDAALCVAALDRFADRLGTSAHRGDRILFATGHPAGLLPVHAALARGAAAAGATVVQVSEGRRFGAGDIRQIFGVLVWHQHGGLMHTHLPEPMRLSLQTLAGEGLDMPDLVVADHGWAGQAASAGLPTIGFADCNDPGLFVSEAQGQIEVAVPLDDNVCPGLYDPLIAYVLDRAGLPPA</sequence>
<proteinExistence type="predicted"/>
<gene>
    <name evidence="1" type="ORF">D6T63_10170</name>
</gene>
<comment type="caution">
    <text evidence="1">The sequence shown here is derived from an EMBL/GenBank/DDBJ whole genome shotgun (WGS) entry which is preliminary data.</text>
</comment>
<dbReference type="Pfam" id="PF15698">
    <property type="entry name" value="Phosphatase"/>
    <property type="match status" value="1"/>
</dbReference>
<dbReference type="AlphaFoldDB" id="A0A3A5MEE6"/>
<dbReference type="EMBL" id="QZVT01000004">
    <property type="protein sequence ID" value="RJT80210.1"/>
    <property type="molecule type" value="Genomic_DNA"/>
</dbReference>
<accession>A0A3A5MEE6</accession>
<reference evidence="1 2" key="1">
    <citation type="submission" date="2018-09" db="EMBL/GenBank/DDBJ databases">
        <title>Novel species of Arthrobacter.</title>
        <authorList>
            <person name="Liu Q."/>
            <person name="Xin Y.-H."/>
        </authorList>
    </citation>
    <scope>NUCLEOTIDE SEQUENCE [LARGE SCALE GENOMIC DNA]</scope>
    <source>
        <strain evidence="1 2">Hz2</strain>
    </source>
</reference>
<organism evidence="1 2">
    <name type="scientific">Arthrobacter cheniae</name>
    <dbReference type="NCBI Taxonomy" id="1258888"/>
    <lineage>
        <taxon>Bacteria</taxon>
        <taxon>Bacillati</taxon>
        <taxon>Actinomycetota</taxon>
        <taxon>Actinomycetes</taxon>
        <taxon>Micrococcales</taxon>
        <taxon>Micrococcaceae</taxon>
        <taxon>Arthrobacter</taxon>
    </lineage>
</organism>
<protein>
    <submittedName>
        <fullName evidence="1">Taurine ABC transporter ATPase</fullName>
    </submittedName>
</protein>